<evidence type="ECO:0000259" key="3">
    <source>
        <dbReference type="Pfam" id="PF25137"/>
    </source>
</evidence>
<dbReference type="PANTHER" id="PTHR43633">
    <property type="entry name" value="ALCOHOL DEHYDROGENASE YQHD"/>
    <property type="match status" value="1"/>
</dbReference>
<dbReference type="InterPro" id="IPR001670">
    <property type="entry name" value="ADH_Fe/GldA"/>
</dbReference>
<dbReference type="Pfam" id="PF25137">
    <property type="entry name" value="ADH_Fe_C"/>
    <property type="match status" value="1"/>
</dbReference>
<organism evidence="4 5">
    <name type="scientific">Dorea acetigenes</name>
    <dbReference type="NCBI Taxonomy" id="2981787"/>
    <lineage>
        <taxon>Bacteria</taxon>
        <taxon>Bacillati</taxon>
        <taxon>Bacillota</taxon>
        <taxon>Clostridia</taxon>
        <taxon>Lachnospirales</taxon>
        <taxon>Lachnospiraceae</taxon>
        <taxon>Dorea</taxon>
    </lineage>
</organism>
<dbReference type="Gene3D" id="1.20.1090.10">
    <property type="entry name" value="Dehydroquinate synthase-like - alpha domain"/>
    <property type="match status" value="1"/>
</dbReference>
<evidence type="ECO:0000313" key="4">
    <source>
        <dbReference type="EMBL" id="MCU6686526.1"/>
    </source>
</evidence>
<proteinExistence type="predicted"/>
<reference evidence="4 5" key="1">
    <citation type="journal article" date="2021" name="ISME Commun">
        <title>Automated analysis of genomic sequences facilitates high-throughput and comprehensive description of bacteria.</title>
        <authorList>
            <person name="Hitch T.C.A."/>
        </authorList>
    </citation>
    <scope>NUCLEOTIDE SEQUENCE [LARGE SCALE GENOMIC DNA]</scope>
    <source>
        <strain evidence="4 5">Sanger_03</strain>
    </source>
</reference>
<dbReference type="InterPro" id="IPR056798">
    <property type="entry name" value="ADH_Fe_C"/>
</dbReference>
<evidence type="ECO:0000313" key="5">
    <source>
        <dbReference type="Proteomes" id="UP001652431"/>
    </source>
</evidence>
<keyword evidence="5" id="KW-1185">Reference proteome</keyword>
<dbReference type="InterPro" id="IPR044731">
    <property type="entry name" value="BDH-like"/>
</dbReference>
<gene>
    <name evidence="4" type="ORF">OCV99_08190</name>
</gene>
<name>A0ABT2RMK1_9FIRM</name>
<dbReference type="CDD" id="cd08187">
    <property type="entry name" value="BDH"/>
    <property type="match status" value="1"/>
</dbReference>
<feature type="domain" description="Fe-containing alcohol dehydrogenase-like C-terminal" evidence="3">
    <location>
        <begin position="193"/>
        <end position="393"/>
    </location>
</feature>
<dbReference type="Gene3D" id="3.40.50.1970">
    <property type="match status" value="1"/>
</dbReference>
<dbReference type="PANTHER" id="PTHR43633:SF1">
    <property type="entry name" value="ALCOHOL DEHYDROGENASE YQHD"/>
    <property type="match status" value="1"/>
</dbReference>
<dbReference type="RefSeq" id="WP_158369608.1">
    <property type="nucleotide sequence ID" value="NZ_JAOQJU010000007.1"/>
</dbReference>
<dbReference type="Proteomes" id="UP001652431">
    <property type="component" value="Unassembled WGS sequence"/>
</dbReference>
<comment type="caution">
    <text evidence="4">The sequence shown here is derived from an EMBL/GenBank/DDBJ whole genome shotgun (WGS) entry which is preliminary data.</text>
</comment>
<keyword evidence="1" id="KW-0560">Oxidoreductase</keyword>
<feature type="domain" description="Alcohol dehydrogenase iron-type/glycerol dehydrogenase GldA" evidence="2">
    <location>
        <begin position="9"/>
        <end position="180"/>
    </location>
</feature>
<sequence>MYNFTQYSPTEIVFGRDTQKEAGKLVKKWGGNRVLLVYGGGSVVRSGLLDTIKKELEGQQVSYTELAGVKPNPRLSLAREGVKKAIAFQADMILAVGGGSVIDTAKAVAHGAANPDKDIWDVFWMQKEPVTKSLPVGVVLTIAAAGSETSDSAVLTNEETGRKQGISTDFNRPKFAIMNPELAATLPKYQVACGLVDIMMHTLERYFTPISQGNQMTDEIAEGLLRTVIANGPKAYENPADYDAMSEIMWCGSLSHNGITGLGRPKDFLNHKLGHELGARFDEAHGATLSAVWGSWARYVYKLDVERFARYGEKVWGIREEEKEAAALQAIARTEEFFRSLGMPVCLGQMKIGVQPDSVLRELADSATKGDTVRLGSFKKMNAQDMYEIYKAANHA</sequence>
<dbReference type="SUPFAM" id="SSF56796">
    <property type="entry name" value="Dehydroquinate synthase-like"/>
    <property type="match status" value="1"/>
</dbReference>
<accession>A0ABT2RMK1</accession>
<protein>
    <submittedName>
        <fullName evidence="4">Iron-containing alcohol dehydrogenase</fullName>
    </submittedName>
</protein>
<dbReference type="EMBL" id="JAOQJU010000007">
    <property type="protein sequence ID" value="MCU6686526.1"/>
    <property type="molecule type" value="Genomic_DNA"/>
</dbReference>
<evidence type="ECO:0000259" key="2">
    <source>
        <dbReference type="Pfam" id="PF00465"/>
    </source>
</evidence>
<dbReference type="Pfam" id="PF00465">
    <property type="entry name" value="Fe-ADH"/>
    <property type="match status" value="1"/>
</dbReference>
<evidence type="ECO:0000256" key="1">
    <source>
        <dbReference type="ARBA" id="ARBA00023002"/>
    </source>
</evidence>